<feature type="transmembrane region" description="Helical" evidence="1">
    <location>
        <begin position="128"/>
        <end position="146"/>
    </location>
</feature>
<evidence type="ECO:0000256" key="1">
    <source>
        <dbReference type="SAM" id="Phobius"/>
    </source>
</evidence>
<organism evidence="2 3">
    <name type="scientific">Candidatus Nomurabacteria bacterium RIFCSPLOWO2_02_FULL_40_67</name>
    <dbReference type="NCBI Taxonomy" id="1801787"/>
    <lineage>
        <taxon>Bacteria</taxon>
        <taxon>Candidatus Nomuraibacteriota</taxon>
    </lineage>
</organism>
<keyword evidence="1" id="KW-1133">Transmembrane helix</keyword>
<dbReference type="Proteomes" id="UP000177693">
    <property type="component" value="Unassembled WGS sequence"/>
</dbReference>
<keyword evidence="1" id="KW-0812">Transmembrane</keyword>
<proteinExistence type="predicted"/>
<reference evidence="2 3" key="1">
    <citation type="journal article" date="2016" name="Nat. Commun.">
        <title>Thousands of microbial genomes shed light on interconnected biogeochemical processes in an aquifer system.</title>
        <authorList>
            <person name="Anantharaman K."/>
            <person name="Brown C.T."/>
            <person name="Hug L.A."/>
            <person name="Sharon I."/>
            <person name="Castelle C.J."/>
            <person name="Probst A.J."/>
            <person name="Thomas B.C."/>
            <person name="Singh A."/>
            <person name="Wilkins M.J."/>
            <person name="Karaoz U."/>
            <person name="Brodie E.L."/>
            <person name="Williams K.H."/>
            <person name="Hubbard S.S."/>
            <person name="Banfield J.F."/>
        </authorList>
    </citation>
    <scope>NUCLEOTIDE SEQUENCE [LARGE SCALE GENOMIC DNA]</scope>
</reference>
<comment type="caution">
    <text evidence="2">The sequence shown here is derived from an EMBL/GenBank/DDBJ whole genome shotgun (WGS) entry which is preliminary data.</text>
</comment>
<name>A0A1F6Y422_9BACT</name>
<keyword evidence="1" id="KW-0472">Membrane</keyword>
<evidence type="ECO:0008006" key="4">
    <source>
        <dbReference type="Google" id="ProtNLM"/>
    </source>
</evidence>
<sequence>MKQQSSITETPEIYLRLEQYSDIFSDFDIRPYRERALSIDFLDEIKRAASDKDGSGIELMLHIPEKDRNEAEEEVIKERLTTHFKRHYHLLSKEKRRVMKLGLTMVFLGIISMIAATLIIFKDPADDLFLSFLVVFLEPAAWFLLWEGMDQIVFNSKNINPDFNFYRKMSNSRGQIHFKSY</sequence>
<gene>
    <name evidence="2" type="ORF">A3I23_02485</name>
</gene>
<feature type="transmembrane region" description="Helical" evidence="1">
    <location>
        <begin position="101"/>
        <end position="122"/>
    </location>
</feature>
<evidence type="ECO:0000313" key="2">
    <source>
        <dbReference type="EMBL" id="OGJ01128.1"/>
    </source>
</evidence>
<accession>A0A1F6Y422</accession>
<evidence type="ECO:0000313" key="3">
    <source>
        <dbReference type="Proteomes" id="UP000177693"/>
    </source>
</evidence>
<dbReference type="AlphaFoldDB" id="A0A1F6Y422"/>
<protein>
    <recommendedName>
        <fullName evidence="4">SMODS and SLOG-associating 2TM effector domain-containing protein</fullName>
    </recommendedName>
</protein>
<dbReference type="EMBL" id="MFVL01000023">
    <property type="protein sequence ID" value="OGJ01128.1"/>
    <property type="molecule type" value="Genomic_DNA"/>
</dbReference>